<evidence type="ECO:0000256" key="7">
    <source>
        <dbReference type="SAM" id="MobiDB-lite"/>
    </source>
</evidence>
<dbReference type="GO" id="GO:0006888">
    <property type="term" value="P:endoplasmic reticulum to Golgi vesicle-mediated transport"/>
    <property type="evidence" value="ECO:0007669"/>
    <property type="project" value="TreeGrafter"/>
</dbReference>
<evidence type="ECO:0000313" key="11">
    <source>
        <dbReference type="EMBL" id="KAK0711273.1"/>
    </source>
</evidence>
<evidence type="ECO:0000256" key="4">
    <source>
        <dbReference type="ARBA" id="ARBA00022989"/>
    </source>
</evidence>
<dbReference type="EMBL" id="JAUKUA010000005">
    <property type="protein sequence ID" value="KAK0711273.1"/>
    <property type="molecule type" value="Genomic_DNA"/>
</dbReference>
<proteinExistence type="predicted"/>
<comment type="caution">
    <text evidence="11">The sequence shown here is derived from an EMBL/GenBank/DDBJ whole genome shotgun (WGS) entry which is preliminary data.</text>
</comment>
<feature type="transmembrane region" description="Helical" evidence="8">
    <location>
        <begin position="419"/>
        <end position="437"/>
    </location>
</feature>
<dbReference type="PANTHER" id="PTHR12223">
    <property type="entry name" value="VESICULAR MANNOSE-BINDING LECTIN"/>
    <property type="match status" value="1"/>
</dbReference>
<protein>
    <submittedName>
        <fullName evidence="11">Concanavalin A-like lectin/glucanase domain-containing protein</fullName>
    </submittedName>
</protein>
<evidence type="ECO:0000256" key="3">
    <source>
        <dbReference type="ARBA" id="ARBA00022729"/>
    </source>
</evidence>
<dbReference type="GO" id="GO:0030134">
    <property type="term" value="C:COPII-coated ER to Golgi transport vesicle"/>
    <property type="evidence" value="ECO:0007669"/>
    <property type="project" value="TreeGrafter"/>
</dbReference>
<dbReference type="FunFam" id="2.60.120.200:FF:000245">
    <property type="entry name" value="Similar to lectin family integral membrane protein"/>
    <property type="match status" value="1"/>
</dbReference>
<dbReference type="Proteomes" id="UP001172102">
    <property type="component" value="Unassembled WGS sequence"/>
</dbReference>
<evidence type="ECO:0000256" key="2">
    <source>
        <dbReference type="ARBA" id="ARBA00022692"/>
    </source>
</evidence>
<dbReference type="InterPro" id="IPR051136">
    <property type="entry name" value="Intracellular_Lectin-GPT"/>
</dbReference>
<evidence type="ECO:0000256" key="6">
    <source>
        <dbReference type="SAM" id="Coils"/>
    </source>
</evidence>
<keyword evidence="3 9" id="KW-0732">Signal</keyword>
<dbReference type="PROSITE" id="PS51328">
    <property type="entry name" value="L_LECTIN_LIKE"/>
    <property type="match status" value="1"/>
</dbReference>
<feature type="domain" description="L-type lectin-like" evidence="10">
    <location>
        <begin position="25"/>
        <end position="237"/>
    </location>
</feature>
<reference evidence="11" key="1">
    <citation type="submission" date="2023-06" db="EMBL/GenBank/DDBJ databases">
        <title>Genome-scale phylogeny and comparative genomics of the fungal order Sordariales.</title>
        <authorList>
            <consortium name="Lawrence Berkeley National Laboratory"/>
            <person name="Hensen N."/>
            <person name="Bonometti L."/>
            <person name="Westerberg I."/>
            <person name="Brannstrom I.O."/>
            <person name="Guillou S."/>
            <person name="Cros-Aarteil S."/>
            <person name="Calhoun S."/>
            <person name="Haridas S."/>
            <person name="Kuo A."/>
            <person name="Mondo S."/>
            <person name="Pangilinan J."/>
            <person name="Riley R."/>
            <person name="Labutti K."/>
            <person name="Andreopoulos B."/>
            <person name="Lipzen A."/>
            <person name="Chen C."/>
            <person name="Yanf M."/>
            <person name="Daum C."/>
            <person name="Ng V."/>
            <person name="Clum A."/>
            <person name="Steindorff A."/>
            <person name="Ohm R."/>
            <person name="Martin F."/>
            <person name="Silar P."/>
            <person name="Natvig D."/>
            <person name="Lalanne C."/>
            <person name="Gautier V."/>
            <person name="Ament-Velasquez S.L."/>
            <person name="Kruys A."/>
            <person name="Hutchinson M.I."/>
            <person name="Powell A.J."/>
            <person name="Barry K."/>
            <person name="Miller A.N."/>
            <person name="Grigoriev I.V."/>
            <person name="Debuchy R."/>
            <person name="Gladieux P."/>
            <person name="Thoren M.H."/>
            <person name="Johannesson H."/>
        </authorList>
    </citation>
    <scope>NUCLEOTIDE SEQUENCE</scope>
    <source>
        <strain evidence="11">SMH4607-1</strain>
    </source>
</reference>
<dbReference type="SUPFAM" id="SSF49899">
    <property type="entry name" value="Concanavalin A-like lectins/glucanases"/>
    <property type="match status" value="1"/>
</dbReference>
<dbReference type="Gene3D" id="2.60.120.200">
    <property type="match status" value="1"/>
</dbReference>
<keyword evidence="2 8" id="KW-0812">Transmembrane</keyword>
<dbReference type="InterPro" id="IPR005052">
    <property type="entry name" value="Lectin_leg"/>
</dbReference>
<dbReference type="Pfam" id="PF03388">
    <property type="entry name" value="Lectin_leg-like"/>
    <property type="match status" value="1"/>
</dbReference>
<keyword evidence="6" id="KW-0175">Coiled coil</keyword>
<feature type="signal peptide" evidence="9">
    <location>
        <begin position="1"/>
        <end position="19"/>
    </location>
</feature>
<comment type="subcellular location">
    <subcellularLocation>
        <location evidence="1">Membrane</location>
        <topology evidence="1">Single-pass type I membrane protein</topology>
    </subcellularLocation>
</comment>
<feature type="region of interest" description="Disordered" evidence="7">
    <location>
        <begin position="240"/>
        <end position="296"/>
    </location>
</feature>
<dbReference type="PANTHER" id="PTHR12223:SF28">
    <property type="entry name" value="LECTIN, MANNOSE BINDING 1 LIKE"/>
    <property type="match status" value="1"/>
</dbReference>
<evidence type="ECO:0000256" key="8">
    <source>
        <dbReference type="SAM" id="Phobius"/>
    </source>
</evidence>
<accession>A0AA40DTF6</accession>
<evidence type="ECO:0000256" key="5">
    <source>
        <dbReference type="ARBA" id="ARBA00023136"/>
    </source>
</evidence>
<dbReference type="InterPro" id="IPR035661">
    <property type="entry name" value="EMP46/EMP47_N"/>
</dbReference>
<dbReference type="GO" id="GO:0000139">
    <property type="term" value="C:Golgi membrane"/>
    <property type="evidence" value="ECO:0007669"/>
    <property type="project" value="TreeGrafter"/>
</dbReference>
<dbReference type="GO" id="GO:0005789">
    <property type="term" value="C:endoplasmic reticulum membrane"/>
    <property type="evidence" value="ECO:0007669"/>
    <property type="project" value="TreeGrafter"/>
</dbReference>
<evidence type="ECO:0000256" key="1">
    <source>
        <dbReference type="ARBA" id="ARBA00004479"/>
    </source>
</evidence>
<keyword evidence="4 8" id="KW-1133">Transmembrane helix</keyword>
<keyword evidence="5 8" id="KW-0472">Membrane</keyword>
<evidence type="ECO:0000256" key="9">
    <source>
        <dbReference type="SAM" id="SignalP"/>
    </source>
</evidence>
<evidence type="ECO:0000259" key="10">
    <source>
        <dbReference type="PROSITE" id="PS51328"/>
    </source>
</evidence>
<dbReference type="AlphaFoldDB" id="A0AA40DTF6"/>
<gene>
    <name evidence="11" type="ORF">B0H67DRAFT_492444</name>
</gene>
<dbReference type="CDD" id="cd06903">
    <property type="entry name" value="lectin_EMP46_EMP47"/>
    <property type="match status" value="1"/>
</dbReference>
<name>A0AA40DTF6_9PEZI</name>
<dbReference type="InterPro" id="IPR013320">
    <property type="entry name" value="ConA-like_dom_sf"/>
</dbReference>
<feature type="chain" id="PRO_5041452272" evidence="9">
    <location>
        <begin position="20"/>
        <end position="448"/>
    </location>
</feature>
<dbReference type="GO" id="GO:0005537">
    <property type="term" value="F:D-mannose binding"/>
    <property type="evidence" value="ECO:0007669"/>
    <property type="project" value="TreeGrafter"/>
</dbReference>
<evidence type="ECO:0000313" key="12">
    <source>
        <dbReference type="Proteomes" id="UP001172102"/>
    </source>
</evidence>
<feature type="coiled-coil region" evidence="6">
    <location>
        <begin position="354"/>
        <end position="388"/>
    </location>
</feature>
<keyword evidence="12" id="KW-1185">Reference proteome</keyword>
<sequence length="448" mass="49631">MRLTLSAAALAASLAQAHAQYLVNELSFGYGVRIAPEGTYSIPNFALQGRPNIPELLSNKLILTPPAPGNQRGAIWAEKTMHYQSWITDVEFRANGPERAGGNLNIWLVKNGAHAVGSESVYTVGRFEGLVLVVDQHGGSGGMIRGFLNDGTTDYKSNHNVDNLAFGHCSFAYRNLGRPSQIKMRHTDTKFSVEVDSHLCFESDKIRLPAGYNFGITAASADNPDSFEVFKLVVLTEDSHNQNQGATDPNAYAKAQDASSQQPPPAQQQQQPPQQRMTFGKSGQVADDPYDNAIPDAPAEKIVDSKAQFADLHDRLQSVNHHLSTIFRSINAYASIGEQRHEEVSVMVGEIKGLMSKLDKMDTIESRMRDMEREMRSLRNELSSKLRESENSIKYHVSDKHESLADHVKVHAAPGHTKLILVIIGSQVLLVSGYIYYKRRKSMPKKYL</sequence>
<dbReference type="GO" id="GO:0005793">
    <property type="term" value="C:endoplasmic reticulum-Golgi intermediate compartment"/>
    <property type="evidence" value="ECO:0007669"/>
    <property type="project" value="TreeGrafter"/>
</dbReference>
<organism evidence="11 12">
    <name type="scientific">Lasiosphaeris hirsuta</name>
    <dbReference type="NCBI Taxonomy" id="260670"/>
    <lineage>
        <taxon>Eukaryota</taxon>
        <taxon>Fungi</taxon>
        <taxon>Dikarya</taxon>
        <taxon>Ascomycota</taxon>
        <taxon>Pezizomycotina</taxon>
        <taxon>Sordariomycetes</taxon>
        <taxon>Sordariomycetidae</taxon>
        <taxon>Sordariales</taxon>
        <taxon>Lasiosphaeriaceae</taxon>
        <taxon>Lasiosphaeris</taxon>
    </lineage>
</organism>